<name>A0A9P4JDY7_9PLEO</name>
<dbReference type="SUPFAM" id="SSF52540">
    <property type="entry name" value="P-loop containing nucleoside triphosphate hydrolases"/>
    <property type="match status" value="1"/>
</dbReference>
<dbReference type="Pfam" id="PF24883">
    <property type="entry name" value="NPHP3_N"/>
    <property type="match status" value="1"/>
</dbReference>
<dbReference type="SUPFAM" id="SSF48403">
    <property type="entry name" value="Ankyrin repeat"/>
    <property type="match status" value="4"/>
</dbReference>
<dbReference type="Pfam" id="PF00023">
    <property type="entry name" value="Ank"/>
    <property type="match status" value="2"/>
</dbReference>
<feature type="repeat" description="ANK" evidence="3">
    <location>
        <begin position="877"/>
        <end position="904"/>
    </location>
</feature>
<keyword evidence="7" id="KW-1185">Reference proteome</keyword>
<evidence type="ECO:0000256" key="1">
    <source>
        <dbReference type="ARBA" id="ARBA00022737"/>
    </source>
</evidence>
<dbReference type="Gene3D" id="1.25.40.20">
    <property type="entry name" value="Ankyrin repeat-containing domain"/>
    <property type="match status" value="5"/>
</dbReference>
<feature type="repeat" description="ANK" evidence="3">
    <location>
        <begin position="697"/>
        <end position="729"/>
    </location>
</feature>
<feature type="repeat" description="ANK" evidence="3">
    <location>
        <begin position="937"/>
        <end position="965"/>
    </location>
</feature>
<dbReference type="InterPro" id="IPR027417">
    <property type="entry name" value="P-loop_NTPase"/>
</dbReference>
<dbReference type="InterPro" id="IPR054471">
    <property type="entry name" value="GPIID_WHD"/>
</dbReference>
<reference evidence="6" key="1">
    <citation type="journal article" date="2020" name="Stud. Mycol.">
        <title>101 Dothideomycetes genomes: a test case for predicting lifestyles and emergence of pathogens.</title>
        <authorList>
            <person name="Haridas S."/>
            <person name="Albert R."/>
            <person name="Binder M."/>
            <person name="Bloem J."/>
            <person name="Labutti K."/>
            <person name="Salamov A."/>
            <person name="Andreopoulos B."/>
            <person name="Baker S."/>
            <person name="Barry K."/>
            <person name="Bills G."/>
            <person name="Bluhm B."/>
            <person name="Cannon C."/>
            <person name="Castanera R."/>
            <person name="Culley D."/>
            <person name="Daum C."/>
            <person name="Ezra D."/>
            <person name="Gonzalez J."/>
            <person name="Henrissat B."/>
            <person name="Kuo A."/>
            <person name="Liang C."/>
            <person name="Lipzen A."/>
            <person name="Lutzoni F."/>
            <person name="Magnuson J."/>
            <person name="Mondo S."/>
            <person name="Nolan M."/>
            <person name="Ohm R."/>
            <person name="Pangilinan J."/>
            <person name="Park H.-J."/>
            <person name="Ramirez L."/>
            <person name="Alfaro M."/>
            <person name="Sun H."/>
            <person name="Tritt A."/>
            <person name="Yoshinaga Y."/>
            <person name="Zwiers L.-H."/>
            <person name="Turgeon B."/>
            <person name="Goodwin S."/>
            <person name="Spatafora J."/>
            <person name="Crous P."/>
            <person name="Grigoriev I."/>
        </authorList>
    </citation>
    <scope>NUCLEOTIDE SEQUENCE</scope>
    <source>
        <strain evidence="6">ATCC 74209</strain>
    </source>
</reference>
<feature type="domain" description="Nephrocystin 3-like N-terminal" evidence="5">
    <location>
        <begin position="176"/>
        <end position="336"/>
    </location>
</feature>
<dbReference type="InterPro" id="IPR002110">
    <property type="entry name" value="Ankyrin_rpt"/>
</dbReference>
<feature type="repeat" description="ANK" evidence="3">
    <location>
        <begin position="1363"/>
        <end position="1387"/>
    </location>
</feature>
<evidence type="ECO:0000259" key="5">
    <source>
        <dbReference type="Pfam" id="PF24883"/>
    </source>
</evidence>
<keyword evidence="2 3" id="KW-0040">ANK repeat</keyword>
<feature type="repeat" description="ANK" evidence="3">
    <location>
        <begin position="1482"/>
        <end position="1514"/>
    </location>
</feature>
<comment type="caution">
    <text evidence="6">The sequence shown here is derived from an EMBL/GenBank/DDBJ whole genome shotgun (WGS) entry which is preliminary data.</text>
</comment>
<dbReference type="Pfam" id="PF12796">
    <property type="entry name" value="Ank_2"/>
    <property type="match status" value="4"/>
</dbReference>
<accession>A0A9P4JDY7</accession>
<dbReference type="PROSITE" id="PS50088">
    <property type="entry name" value="ANK_REPEAT"/>
    <property type="match status" value="9"/>
</dbReference>
<sequence length="1624" mass="179875">MTEPLSIASSIAGLLSLTIQVTRISYGFISDVRSASSTQKEYLREISALNEVLLRSEEAALSLERGILTTSRPVHLSNVVIDDCKRQLEDLLADLAKPTSSILWPIKDKSLKNRIENLQRFRSVFSGFLTAQTLITASATHRKVSRLSQRQDQQELLEWLGNPLDTSLPELTPCRDTGNWFLESDVFQSWAHKTGVPAQLWCHGPPGAGKSMLASIAMQYLVQNVEDESHVVLRFFCDFASRKKQTKDAVWNSLLSQAIVRGGALMQQTLGDLRSQFGIARPISFKDLSTVISSLCSSQQVIIVIDGLDELGSISEIRATLHPLIEGDCRMLVFSRHLPEISSMLASALTLEVKADPNDLQVYVNNAFQLNGMEDVLDEHPELGKEVIEKSDRIFLIVKILVNHLLELSTLKEMRMAVRSYSSHLEQAFESTLSRIDAQSKSHSELAHRVMGWITSAERKLHMSELLHGLAVEEGNVIDKENIPSKKTILKVCGGLVVVDAHTGIVSMVHATVYTWYRNRAYDNVQADIATACLRYLNLDVLSSGPVNSSAEMDARLKDLPFLAYAARYWRVHVSNKQEAVLSKLHPVILNYIDKMLESLPRSTAAFQAANYKHHIMDAVVRSATFDTMPTDHTYIHFIAFWNLPDKLCASLEKSNNINALDSQNWTPLHWALFARSTASAEVLISRGADVHAKDSAGWTPLFRASLNGDTNLVEALLRNGANHLEQDNHQWTALRWAVALQHAKVIEILMKHHEKQLSGLRKLSKNSLRDVTVQTALQYASSDTPETSLLSELADLSGQLDPANKDCYDLYRVLANDKIGLDKLWSKGHFDTPVGNAWRTMDKAERIYGVESYISEADRRIRGGDGSVAKWRAGLLHAAIRDDNLIAVKLILNLGADVNDRGYRRTHLHAATFREDPSFAELLLKHGAEIEARDYQGLTSLQQAVLNGFDKVVKLLVSKGADVNTCYIGSRDSRHLYREGNSAAKTPLMLACGLLSRNDRTLQIIKVLLKNGADANAAGKANDGGMKVVHYAAQTQSPDVIQSIIQAGAECKELDALGRTAFHHLALGRNYKHATQADEVADSVALLLGVCGSDFISKTAVWMQSRKTSSWTSESMMTKHTPLSIAVAEGEWKLAQVLHDLGARIDTDVPLECLLPNAVQALQSTFVDKLIQNGAKFTHVVSDWINWWEVFRNMDNATPRDLARFKTILERLKTCGFDINMMLHAHPPVTIHELAVAVNSTGEIAQLLLDEGADPYRPYGTGLDAFLDAALRDRADYLQCLLDYARKHPKTDHWTYYLGGQIETTATTVEYQISKAISVAGLIEVFYNNAQTLLSLAVAHGSVKLVQALLANQARANTCGEDGRQPIHIAASQGRTAVVDILIHHGKVNLDALDSRRRTPLHLAAMQGHTEAIKILLSESAAPDIVDTYGFQPVHLAARGHFEAFRLLLQANPSSICMQTQSVPPEYEFYRPSAHSVGMRWAATPLHLAAMNGNLQMVQLILDTAQNTIGVDIAALVRMESNSLEDENGVKHTWYVTSPGAGPTALHIALDRGTFYGNRTSSPLSPIRLEIAELLIERGAAVQGVIPYFTLEHVVKFQGFEHLWDKLRAGIECECPTLKGIDC</sequence>
<dbReference type="PANTHER" id="PTHR24198">
    <property type="entry name" value="ANKYRIN REPEAT AND PROTEIN KINASE DOMAIN-CONTAINING PROTEIN"/>
    <property type="match status" value="1"/>
</dbReference>
<evidence type="ECO:0000313" key="7">
    <source>
        <dbReference type="Proteomes" id="UP000799536"/>
    </source>
</evidence>
<dbReference type="EMBL" id="ML994214">
    <property type="protein sequence ID" value="KAF2197628.1"/>
    <property type="molecule type" value="Genomic_DNA"/>
</dbReference>
<feature type="domain" description="GPI inositol-deacylase winged helix" evidence="4">
    <location>
        <begin position="443"/>
        <end position="519"/>
    </location>
</feature>
<dbReference type="InterPro" id="IPR036770">
    <property type="entry name" value="Ankyrin_rpt-contain_sf"/>
</dbReference>
<dbReference type="PROSITE" id="PS50297">
    <property type="entry name" value="ANK_REP_REGION"/>
    <property type="match status" value="7"/>
</dbReference>
<keyword evidence="1" id="KW-0677">Repeat</keyword>
<evidence type="ECO:0000256" key="2">
    <source>
        <dbReference type="ARBA" id="ARBA00023043"/>
    </source>
</evidence>
<evidence type="ECO:0000256" key="3">
    <source>
        <dbReference type="PROSITE-ProRule" id="PRU00023"/>
    </source>
</evidence>
<feature type="repeat" description="ANK" evidence="3">
    <location>
        <begin position="904"/>
        <end position="936"/>
    </location>
</feature>
<feature type="repeat" description="ANK" evidence="3">
    <location>
        <begin position="664"/>
        <end position="696"/>
    </location>
</feature>
<dbReference type="PANTHER" id="PTHR24198:SF194">
    <property type="entry name" value="INVERSIN-A"/>
    <property type="match status" value="1"/>
</dbReference>
<dbReference type="Proteomes" id="UP000799536">
    <property type="component" value="Unassembled WGS sequence"/>
</dbReference>
<organism evidence="6 7">
    <name type="scientific">Delitschia confertaspora ATCC 74209</name>
    <dbReference type="NCBI Taxonomy" id="1513339"/>
    <lineage>
        <taxon>Eukaryota</taxon>
        <taxon>Fungi</taxon>
        <taxon>Dikarya</taxon>
        <taxon>Ascomycota</taxon>
        <taxon>Pezizomycotina</taxon>
        <taxon>Dothideomycetes</taxon>
        <taxon>Pleosporomycetidae</taxon>
        <taxon>Pleosporales</taxon>
        <taxon>Delitschiaceae</taxon>
        <taxon>Delitschia</taxon>
    </lineage>
</organism>
<evidence type="ECO:0000259" key="4">
    <source>
        <dbReference type="Pfam" id="PF22939"/>
    </source>
</evidence>
<feature type="repeat" description="ANK" evidence="3">
    <location>
        <begin position="984"/>
        <end position="1021"/>
    </location>
</feature>
<proteinExistence type="predicted"/>
<feature type="repeat" description="ANK" evidence="3">
    <location>
        <begin position="1397"/>
        <end position="1429"/>
    </location>
</feature>
<gene>
    <name evidence="6" type="ORF">GQ43DRAFT_402649</name>
</gene>
<evidence type="ECO:0000313" key="6">
    <source>
        <dbReference type="EMBL" id="KAF2197628.1"/>
    </source>
</evidence>
<dbReference type="InterPro" id="IPR056884">
    <property type="entry name" value="NPHP3-like_N"/>
</dbReference>
<dbReference type="SMART" id="SM00248">
    <property type="entry name" value="ANK"/>
    <property type="match status" value="16"/>
</dbReference>
<protein>
    <submittedName>
        <fullName evidence="6">Ankyrin</fullName>
    </submittedName>
</protein>
<dbReference type="Gene3D" id="3.40.50.300">
    <property type="entry name" value="P-loop containing nucleotide triphosphate hydrolases"/>
    <property type="match status" value="1"/>
</dbReference>
<dbReference type="OrthoDB" id="3788444at2759"/>
<dbReference type="Pfam" id="PF22939">
    <property type="entry name" value="WHD_GPIID"/>
    <property type="match status" value="1"/>
</dbReference>